<feature type="region of interest" description="Disordered" evidence="9">
    <location>
        <begin position="55"/>
        <end position="80"/>
    </location>
</feature>
<dbReference type="InterPro" id="IPR000711">
    <property type="entry name" value="ATPase_OSCP/dsu"/>
</dbReference>
<comment type="subunit">
    <text evidence="3">F-type ATPases have 2 components, CF(1) - the catalytic core - and CF(0) - the membrane proton channel. CF(1) has five subunits: alpha(3), beta(3), gamma(1), delta(1), epsilon(1). CF(0) has three main subunits: a, b and c.</text>
</comment>
<keyword evidence="4" id="KW-0813">Transport</keyword>
<dbReference type="GeneID" id="104737655"/>
<evidence type="ECO:0000256" key="2">
    <source>
        <dbReference type="ARBA" id="ARBA00007046"/>
    </source>
</evidence>
<evidence type="ECO:0000256" key="6">
    <source>
        <dbReference type="ARBA" id="ARBA00023065"/>
    </source>
</evidence>
<evidence type="ECO:0000256" key="8">
    <source>
        <dbReference type="ARBA" id="ARBA00023310"/>
    </source>
</evidence>
<dbReference type="Proteomes" id="UP000694864">
    <property type="component" value="Chromosome 13"/>
</dbReference>
<dbReference type="PANTHER" id="PTHR11910">
    <property type="entry name" value="ATP SYNTHASE DELTA CHAIN"/>
    <property type="match status" value="1"/>
</dbReference>
<accession>A0ABM0VHE7</accession>
<dbReference type="InterPro" id="IPR026015">
    <property type="entry name" value="ATP_synth_OSCP/delta_N_sf"/>
</dbReference>
<keyword evidence="7" id="KW-0472">Membrane</keyword>
<evidence type="ECO:0000256" key="4">
    <source>
        <dbReference type="ARBA" id="ARBA00022448"/>
    </source>
</evidence>
<dbReference type="RefSeq" id="XP_010456181.1">
    <property type="nucleotide sequence ID" value="XM_010457879.2"/>
</dbReference>
<gene>
    <name evidence="11" type="primary">LOC104737655</name>
</gene>
<dbReference type="SUPFAM" id="SSF47928">
    <property type="entry name" value="N-terminal domain of the delta subunit of the F1F0-ATP synthase"/>
    <property type="match status" value="1"/>
</dbReference>
<comment type="subcellular location">
    <subcellularLocation>
        <location evidence="1">Membrane</location>
    </subcellularLocation>
</comment>
<name>A0ABM0VHE7_CAMSA</name>
<evidence type="ECO:0000256" key="3">
    <source>
        <dbReference type="ARBA" id="ARBA00011648"/>
    </source>
</evidence>
<reference evidence="10" key="1">
    <citation type="journal article" date="2014" name="Nat. Commun.">
        <title>The emerging biofuel crop Camelina sativa retains a highly undifferentiated hexaploid genome structure.</title>
        <authorList>
            <person name="Kagale S."/>
            <person name="Koh C."/>
            <person name="Nixon J."/>
            <person name="Bollina V."/>
            <person name="Clarke W.E."/>
            <person name="Tuteja R."/>
            <person name="Spillane C."/>
            <person name="Robinson S.J."/>
            <person name="Links M.G."/>
            <person name="Clarke C."/>
            <person name="Higgins E.E."/>
            <person name="Huebert T."/>
            <person name="Sharpe A.G."/>
            <person name="Parkin I.A."/>
        </authorList>
    </citation>
    <scope>NUCLEOTIDE SEQUENCE [LARGE SCALE GENOMIC DNA]</scope>
    <source>
        <strain evidence="10">cv. DH55</strain>
    </source>
</reference>
<keyword evidence="8" id="KW-0066">ATP synthesis</keyword>
<proteinExistence type="inferred from homology"/>
<comment type="similarity">
    <text evidence="2">Belongs to the ATPase delta chain family.</text>
</comment>
<protein>
    <submittedName>
        <fullName evidence="11">Uncharacterized protein LOC104737655</fullName>
    </submittedName>
</protein>
<reference evidence="11" key="2">
    <citation type="submission" date="2025-08" db="UniProtKB">
        <authorList>
            <consortium name="RefSeq"/>
        </authorList>
    </citation>
    <scope>IDENTIFICATION</scope>
    <source>
        <tissue evidence="11">Leaf</tissue>
    </source>
</reference>
<evidence type="ECO:0000256" key="9">
    <source>
        <dbReference type="SAM" id="MobiDB-lite"/>
    </source>
</evidence>
<evidence type="ECO:0000256" key="7">
    <source>
        <dbReference type="ARBA" id="ARBA00023136"/>
    </source>
</evidence>
<evidence type="ECO:0000313" key="10">
    <source>
        <dbReference type="Proteomes" id="UP000694864"/>
    </source>
</evidence>
<keyword evidence="6" id="KW-0406">Ion transport</keyword>
<evidence type="ECO:0000256" key="1">
    <source>
        <dbReference type="ARBA" id="ARBA00004370"/>
    </source>
</evidence>
<sequence length="209" mass="22656">MLKDCNSFILSSAMDTLSASVSSFNLPSLPPQPQPPLRSISRRFKSTVNAAAASASSTNLSKPASTSSPSSSSSYSHNNKNPSFSRAISFPLPQTKPSRVATPPVHDKAASGFAAALVSVCQSKNCLGRTQEDVRRLMEFLVGEDKKRNKVILVNDVVERGRFGKHIKGLVKMLMTRGKSGILVDVLMEFERICNELVFVDSTKLVRVA</sequence>
<keyword evidence="5" id="KW-0375">Hydrogen ion transport</keyword>
<evidence type="ECO:0000256" key="5">
    <source>
        <dbReference type="ARBA" id="ARBA00022781"/>
    </source>
</evidence>
<organism evidence="10 11">
    <name type="scientific">Camelina sativa</name>
    <name type="common">False flax</name>
    <name type="synonym">Myagrum sativum</name>
    <dbReference type="NCBI Taxonomy" id="90675"/>
    <lineage>
        <taxon>Eukaryota</taxon>
        <taxon>Viridiplantae</taxon>
        <taxon>Streptophyta</taxon>
        <taxon>Embryophyta</taxon>
        <taxon>Tracheophyta</taxon>
        <taxon>Spermatophyta</taxon>
        <taxon>Magnoliopsida</taxon>
        <taxon>eudicotyledons</taxon>
        <taxon>Gunneridae</taxon>
        <taxon>Pentapetalae</taxon>
        <taxon>rosids</taxon>
        <taxon>malvids</taxon>
        <taxon>Brassicales</taxon>
        <taxon>Brassicaceae</taxon>
        <taxon>Camelineae</taxon>
        <taxon>Camelina</taxon>
    </lineage>
</organism>
<keyword evidence="10" id="KW-1185">Reference proteome</keyword>
<evidence type="ECO:0000313" key="11">
    <source>
        <dbReference type="RefSeq" id="XP_010456181.1"/>
    </source>
</evidence>